<keyword evidence="4" id="KW-0411">Iron-sulfur</keyword>
<keyword evidence="5" id="KW-0472">Membrane</keyword>
<comment type="caution">
    <text evidence="7">The sequence shown here is derived from an EMBL/GenBank/DDBJ whole genome shotgun (WGS) entry which is preliminary data.</text>
</comment>
<keyword evidence="1" id="KW-0001">2Fe-2S</keyword>
<keyword evidence="2" id="KW-0479">Metal-binding</keyword>
<dbReference type="SUPFAM" id="SSF50022">
    <property type="entry name" value="ISP domain"/>
    <property type="match status" value="1"/>
</dbReference>
<dbReference type="InterPro" id="IPR017941">
    <property type="entry name" value="Rieske_2Fe-2S"/>
</dbReference>
<evidence type="ECO:0000256" key="2">
    <source>
        <dbReference type="ARBA" id="ARBA00022723"/>
    </source>
</evidence>
<keyword evidence="5" id="KW-0812">Transmembrane</keyword>
<evidence type="ECO:0000313" key="7">
    <source>
        <dbReference type="EMBL" id="GAA4777268.1"/>
    </source>
</evidence>
<evidence type="ECO:0000256" key="5">
    <source>
        <dbReference type="SAM" id="Phobius"/>
    </source>
</evidence>
<dbReference type="Gene3D" id="2.102.10.10">
    <property type="entry name" value="Rieske [2Fe-2S] iron-sulphur domain"/>
    <property type="match status" value="1"/>
</dbReference>
<accession>A0ABP9ACJ0</accession>
<dbReference type="PANTHER" id="PTHR21496">
    <property type="entry name" value="FERREDOXIN-RELATED"/>
    <property type="match status" value="1"/>
</dbReference>
<feature type="domain" description="Rieske" evidence="6">
    <location>
        <begin position="183"/>
        <end position="283"/>
    </location>
</feature>
<dbReference type="Proteomes" id="UP001500928">
    <property type="component" value="Unassembled WGS sequence"/>
</dbReference>
<feature type="transmembrane region" description="Helical" evidence="5">
    <location>
        <begin position="77"/>
        <end position="97"/>
    </location>
</feature>
<gene>
    <name evidence="7" type="ORF">GCM10023200_07640</name>
</gene>
<organism evidence="7 8">
    <name type="scientific">Actinomycetospora chlora</name>
    <dbReference type="NCBI Taxonomy" id="663608"/>
    <lineage>
        <taxon>Bacteria</taxon>
        <taxon>Bacillati</taxon>
        <taxon>Actinomycetota</taxon>
        <taxon>Actinomycetes</taxon>
        <taxon>Pseudonocardiales</taxon>
        <taxon>Pseudonocardiaceae</taxon>
        <taxon>Actinomycetospora</taxon>
    </lineage>
</organism>
<feature type="transmembrane region" description="Helical" evidence="5">
    <location>
        <begin position="141"/>
        <end position="162"/>
    </location>
</feature>
<dbReference type="InterPro" id="IPR019251">
    <property type="entry name" value="DUF2231_TM"/>
</dbReference>
<dbReference type="EMBL" id="BAABHO010000004">
    <property type="protein sequence ID" value="GAA4777268.1"/>
    <property type="molecule type" value="Genomic_DNA"/>
</dbReference>
<reference evidence="8" key="1">
    <citation type="journal article" date="2019" name="Int. J. Syst. Evol. Microbiol.">
        <title>The Global Catalogue of Microorganisms (GCM) 10K type strain sequencing project: providing services to taxonomists for standard genome sequencing and annotation.</title>
        <authorList>
            <consortium name="The Broad Institute Genomics Platform"/>
            <consortium name="The Broad Institute Genome Sequencing Center for Infectious Disease"/>
            <person name="Wu L."/>
            <person name="Ma J."/>
        </authorList>
    </citation>
    <scope>NUCLEOTIDE SEQUENCE [LARGE SCALE GENOMIC DNA]</scope>
    <source>
        <strain evidence="8">JCM 17979</strain>
    </source>
</reference>
<dbReference type="PROSITE" id="PS51296">
    <property type="entry name" value="RIESKE"/>
    <property type="match status" value="1"/>
</dbReference>
<dbReference type="InterPro" id="IPR036922">
    <property type="entry name" value="Rieske_2Fe-2S_sf"/>
</dbReference>
<proteinExistence type="predicted"/>
<evidence type="ECO:0000259" key="6">
    <source>
        <dbReference type="PROSITE" id="PS51296"/>
    </source>
</evidence>
<dbReference type="PANTHER" id="PTHR21496:SF23">
    <property type="entry name" value="3-PHENYLPROPIONATE_CINNAMIC ACID DIOXYGENASE FERREDOXIN SUBUNIT"/>
    <property type="match status" value="1"/>
</dbReference>
<dbReference type="Pfam" id="PF09990">
    <property type="entry name" value="DUF2231"/>
    <property type="match status" value="1"/>
</dbReference>
<name>A0ABP9ACJ0_9PSEU</name>
<dbReference type="Pfam" id="PF00355">
    <property type="entry name" value="Rieske"/>
    <property type="match status" value="1"/>
</dbReference>
<feature type="transmembrane region" description="Helical" evidence="5">
    <location>
        <begin position="109"/>
        <end position="129"/>
    </location>
</feature>
<dbReference type="RefSeq" id="WP_345411085.1">
    <property type="nucleotide sequence ID" value="NZ_BAABHO010000004.1"/>
</dbReference>
<evidence type="ECO:0000256" key="3">
    <source>
        <dbReference type="ARBA" id="ARBA00023004"/>
    </source>
</evidence>
<keyword evidence="3" id="KW-0408">Iron</keyword>
<keyword evidence="5" id="KW-1133">Transmembrane helix</keyword>
<evidence type="ECO:0000256" key="1">
    <source>
        <dbReference type="ARBA" id="ARBA00022714"/>
    </source>
</evidence>
<evidence type="ECO:0000256" key="4">
    <source>
        <dbReference type="ARBA" id="ARBA00023014"/>
    </source>
</evidence>
<sequence length="294" mass="30630">MRPFDDIDRLADAEVLDKVAAPLRDAVHKVLTRQDVKDALHGVWMGHPLHPVLAQLTIGSFASAGILDVSPRTRRPATALILVGLVSAVPTAAAGWADYADGHEEQQRVGVVHAAANGAMLAGYAASLAARARGRGFRGALWGWAALAVGTVGASLGGHMAYHQAMGANHAEGYPHIGPGDWTDVGPVTDLPEGEPARRIVGDVGVLVVKRGEQVHALADRCAHASAPLHEGDLVDGDGRGECVVCPWHGSVFRLDTGSVVHGPATAPQPTFRTRVRDGRLELAVTGHAGVPAS</sequence>
<keyword evidence="8" id="KW-1185">Reference proteome</keyword>
<evidence type="ECO:0000313" key="8">
    <source>
        <dbReference type="Proteomes" id="UP001500928"/>
    </source>
</evidence>
<protein>
    <recommendedName>
        <fullName evidence="6">Rieske domain-containing protein</fullName>
    </recommendedName>
</protein>